<accession>H0JMB1</accession>
<evidence type="ECO:0000313" key="1">
    <source>
        <dbReference type="EMBL" id="EHK85569.1"/>
    </source>
</evidence>
<reference evidence="1 2" key="1">
    <citation type="submission" date="2011-12" db="EMBL/GenBank/DDBJ databases">
        <authorList>
            <person name="Kriszt B."/>
            <person name="Tancsics A."/>
            <person name="Cserhati M."/>
            <person name="Toth A."/>
            <person name="Nagy I."/>
            <person name="Horvath B."/>
            <person name="Tamura T."/>
            <person name="Kukolya J."/>
            <person name="Szoboszlay S."/>
        </authorList>
    </citation>
    <scope>NUCLEOTIDE SEQUENCE [LARGE SCALE GENOMIC DNA]</scope>
    <source>
        <strain evidence="1 2">AK37</strain>
    </source>
</reference>
<comment type="caution">
    <text evidence="1">The sequence shown here is derived from an EMBL/GenBank/DDBJ whole genome shotgun (WGS) entry which is preliminary data.</text>
</comment>
<gene>
    <name evidence="1" type="ORF">AK37_04533</name>
</gene>
<dbReference type="PATRIC" id="fig|1114960.4.peg.911"/>
<dbReference type="EMBL" id="AHBW01000030">
    <property type="protein sequence ID" value="EHK85569.1"/>
    <property type="molecule type" value="Genomic_DNA"/>
</dbReference>
<organism evidence="1 2">
    <name type="scientific">Rhodococcus pyridinivorans AK37</name>
    <dbReference type="NCBI Taxonomy" id="1114960"/>
    <lineage>
        <taxon>Bacteria</taxon>
        <taxon>Bacillati</taxon>
        <taxon>Actinomycetota</taxon>
        <taxon>Actinomycetes</taxon>
        <taxon>Mycobacteriales</taxon>
        <taxon>Nocardiaceae</taxon>
        <taxon>Rhodococcus</taxon>
    </lineage>
</organism>
<name>H0JMB1_9NOCA</name>
<sequence length="235" mass="25507">MEASYPVSTRVSPLTLSGIEQLPAHARRCVFWELDPTSSPDVQQFADPEFEKEAWLSMVLLEWGSCGQIATIGDKAAGCALYAPPGMVPRAQAFPTAPVSADAILLTSMRTEPHADEPDVGADLIRGVVADLVRRNVRAIEAFGIRRTADVEASDVPHATAALGCSDTECMIDADFLEDMGFEVVAPHYRYPRLRLELDRDHEWKFAVEAALDRLLEESSLTVADLTAGSAVGAH</sequence>
<evidence type="ECO:0000313" key="2">
    <source>
        <dbReference type="Proteomes" id="UP000005064"/>
    </source>
</evidence>
<dbReference type="AlphaFoldDB" id="H0JMB1"/>
<evidence type="ECO:0008006" key="3">
    <source>
        <dbReference type="Google" id="ProtNLM"/>
    </source>
</evidence>
<proteinExistence type="predicted"/>
<protein>
    <recommendedName>
        <fullName evidence="3">GNAT family N-acetyltransferase</fullName>
    </recommendedName>
</protein>
<dbReference type="Proteomes" id="UP000005064">
    <property type="component" value="Unassembled WGS sequence"/>
</dbReference>